<accession>A0A3B0TVZ2</accession>
<sequence length="127" mass="13555">MKRSIFTYVILALITSSQASAQTLAAGAVYGNELGCIKQSGGDGLDAWRQLTFKGIEAHETYCEFVDLQVSSKGDYLASAICYSEGFIAPDLFSISPILQGNGFEVSNVGNDIISSPVGIFEKCEAK</sequence>
<reference evidence="1" key="1">
    <citation type="submission" date="2018-06" db="EMBL/GenBank/DDBJ databases">
        <authorList>
            <person name="Zhirakovskaya E."/>
        </authorList>
    </citation>
    <scope>NUCLEOTIDE SEQUENCE</scope>
</reference>
<organism evidence="1">
    <name type="scientific">hydrothermal vent metagenome</name>
    <dbReference type="NCBI Taxonomy" id="652676"/>
    <lineage>
        <taxon>unclassified sequences</taxon>
        <taxon>metagenomes</taxon>
        <taxon>ecological metagenomes</taxon>
    </lineage>
</organism>
<evidence type="ECO:0000313" key="1">
    <source>
        <dbReference type="EMBL" id="VAW20383.1"/>
    </source>
</evidence>
<name>A0A3B0TVZ2_9ZZZZ</name>
<proteinExistence type="predicted"/>
<protein>
    <submittedName>
        <fullName evidence="1">Uncharacterized protein</fullName>
    </submittedName>
</protein>
<gene>
    <name evidence="1" type="ORF">MNBD_ALPHA11-2100</name>
</gene>
<dbReference type="AlphaFoldDB" id="A0A3B0TVZ2"/>
<dbReference type="EMBL" id="UOEQ01000271">
    <property type="protein sequence ID" value="VAW20383.1"/>
    <property type="molecule type" value="Genomic_DNA"/>
</dbReference>